<dbReference type="InterPro" id="IPR029063">
    <property type="entry name" value="SAM-dependent_MTases_sf"/>
</dbReference>
<keyword evidence="3" id="KW-1185">Reference proteome</keyword>
<dbReference type="EMBL" id="CP081150">
    <property type="protein sequence ID" value="QZA79241.1"/>
    <property type="molecule type" value="Genomic_DNA"/>
</dbReference>
<reference evidence="2 3" key="1">
    <citation type="submission" date="2021-08" db="EMBL/GenBank/DDBJ databases">
        <title>complete genome sequencing of Deefgea sp. D25.</title>
        <authorList>
            <person name="Bae J.-W."/>
            <person name="Gim D.-H."/>
        </authorList>
    </citation>
    <scope>NUCLEOTIDE SEQUENCE [LARGE SCALE GENOMIC DNA]</scope>
    <source>
        <strain evidence="2 3">D25</strain>
    </source>
</reference>
<accession>A0ABX8Z9J9</accession>
<gene>
    <name evidence="2" type="ORF">K4H28_07560</name>
</gene>
<sequence>MTNSDSPSFADLFAETLSGKPFVYEEGDEVSLMFDLTTVQSRMKRSAPQDLVLGYTRSMLAFELLRSNTHHIGMIGLGGGSLAKYCYHYLPESTIHVAEINAGVIALRDRFAIPENNARLNIECIDGAVWLKKQLKRTNKPMDALLVDAYGKEGMPESLATAQFFDDCRAALAPSGVLVVNLWGSDARFDSYYQRIRTVFDGSAIAIGADGCANRLVLAVNSRSFPPAIRPIMNRAQQIASNHSVDMPALARRIERALRNPDGLEPANRHVEGRG</sequence>
<evidence type="ECO:0000256" key="1">
    <source>
        <dbReference type="ARBA" id="ARBA00023115"/>
    </source>
</evidence>
<evidence type="ECO:0008006" key="4">
    <source>
        <dbReference type="Google" id="ProtNLM"/>
    </source>
</evidence>
<keyword evidence="1" id="KW-0620">Polyamine biosynthesis</keyword>
<organism evidence="2 3">
    <name type="scientific">Deefgea tanakiae</name>
    <dbReference type="NCBI Taxonomy" id="2865840"/>
    <lineage>
        <taxon>Bacteria</taxon>
        <taxon>Pseudomonadati</taxon>
        <taxon>Pseudomonadota</taxon>
        <taxon>Betaproteobacteria</taxon>
        <taxon>Neisseriales</taxon>
        <taxon>Chitinibacteraceae</taxon>
        <taxon>Deefgea</taxon>
    </lineage>
</organism>
<dbReference type="RefSeq" id="WP_221007760.1">
    <property type="nucleotide sequence ID" value="NZ_CP081150.1"/>
</dbReference>
<dbReference type="SUPFAM" id="SSF53335">
    <property type="entry name" value="S-adenosyl-L-methionine-dependent methyltransferases"/>
    <property type="match status" value="1"/>
</dbReference>
<evidence type="ECO:0000313" key="2">
    <source>
        <dbReference type="EMBL" id="QZA79241.1"/>
    </source>
</evidence>
<dbReference type="Proteomes" id="UP000825679">
    <property type="component" value="Chromosome"/>
</dbReference>
<dbReference type="Gene3D" id="3.40.50.150">
    <property type="entry name" value="Vaccinia Virus protein VP39"/>
    <property type="match status" value="1"/>
</dbReference>
<dbReference type="PANTHER" id="PTHR43317:SF11">
    <property type="entry name" value="POLYAMINE AMINOPROPYLTRANSFERASE 2"/>
    <property type="match status" value="1"/>
</dbReference>
<evidence type="ECO:0000313" key="3">
    <source>
        <dbReference type="Proteomes" id="UP000825679"/>
    </source>
</evidence>
<proteinExistence type="predicted"/>
<dbReference type="PANTHER" id="PTHR43317">
    <property type="entry name" value="THERMOSPERMINE SYNTHASE ACAULIS5"/>
    <property type="match status" value="1"/>
</dbReference>
<protein>
    <recommendedName>
        <fullName evidence="4">Spermidine synthase</fullName>
    </recommendedName>
</protein>
<name>A0ABX8Z9J9_9NEIS</name>